<gene>
    <name evidence="5" type="ORF">PHLCEN_2v7583</name>
</gene>
<feature type="region of interest" description="Disordered" evidence="2">
    <location>
        <begin position="406"/>
        <end position="427"/>
    </location>
</feature>
<comment type="caution">
    <text evidence="5">The sequence shown here is derived from an EMBL/GenBank/DDBJ whole genome shotgun (WGS) entry which is preliminary data.</text>
</comment>
<dbReference type="Proteomes" id="UP000186601">
    <property type="component" value="Unassembled WGS sequence"/>
</dbReference>
<evidence type="ECO:0000256" key="1">
    <source>
        <dbReference type="ARBA" id="ARBA00006865"/>
    </source>
</evidence>
<keyword evidence="6" id="KW-1185">Reference proteome</keyword>
<name>A0A2R6NWM2_9APHY</name>
<feature type="region of interest" description="Disordered" evidence="2">
    <location>
        <begin position="1"/>
        <end position="175"/>
    </location>
</feature>
<dbReference type="InterPro" id="IPR050546">
    <property type="entry name" value="Glycosyl_Hydrlase_16"/>
</dbReference>
<feature type="compositionally biased region" description="Low complexity" evidence="2">
    <location>
        <begin position="26"/>
        <end position="41"/>
    </location>
</feature>
<feature type="non-terminal residue" evidence="5">
    <location>
        <position position="825"/>
    </location>
</feature>
<dbReference type="GO" id="GO:0004553">
    <property type="term" value="F:hydrolase activity, hydrolyzing O-glycosyl compounds"/>
    <property type="evidence" value="ECO:0007669"/>
    <property type="project" value="InterPro"/>
</dbReference>
<protein>
    <recommendedName>
        <fullName evidence="4">GH16 domain-containing protein</fullName>
    </recommendedName>
</protein>
<evidence type="ECO:0000313" key="6">
    <source>
        <dbReference type="Proteomes" id="UP000186601"/>
    </source>
</evidence>
<organism evidence="5 6">
    <name type="scientific">Hermanssonia centrifuga</name>
    <dbReference type="NCBI Taxonomy" id="98765"/>
    <lineage>
        <taxon>Eukaryota</taxon>
        <taxon>Fungi</taxon>
        <taxon>Dikarya</taxon>
        <taxon>Basidiomycota</taxon>
        <taxon>Agaricomycotina</taxon>
        <taxon>Agaricomycetes</taxon>
        <taxon>Polyporales</taxon>
        <taxon>Meruliaceae</taxon>
        <taxon>Hermanssonia</taxon>
    </lineage>
</organism>
<comment type="similarity">
    <text evidence="1">Belongs to the glycosyl hydrolase 16 family.</text>
</comment>
<proteinExistence type="inferred from homology"/>
<feature type="compositionally biased region" description="Polar residues" evidence="2">
    <location>
        <begin position="91"/>
        <end position="106"/>
    </location>
</feature>
<dbReference type="Gene3D" id="2.60.120.200">
    <property type="match status" value="1"/>
</dbReference>
<feature type="region of interest" description="Disordered" evidence="2">
    <location>
        <begin position="192"/>
        <end position="233"/>
    </location>
</feature>
<dbReference type="STRING" id="98765.A0A2R6NWM2"/>
<dbReference type="SUPFAM" id="SSF49899">
    <property type="entry name" value="Concanavalin A-like lectins/glucanases"/>
    <property type="match status" value="1"/>
</dbReference>
<dbReference type="Pfam" id="PF00722">
    <property type="entry name" value="Glyco_hydro_16"/>
    <property type="match status" value="1"/>
</dbReference>
<reference evidence="5 6" key="1">
    <citation type="submission" date="2018-02" db="EMBL/GenBank/DDBJ databases">
        <title>Genome sequence of the basidiomycete white-rot fungus Phlebia centrifuga.</title>
        <authorList>
            <person name="Granchi Z."/>
            <person name="Peng M."/>
            <person name="de Vries R.P."/>
            <person name="Hilden K."/>
            <person name="Makela M.R."/>
            <person name="Grigoriev I."/>
            <person name="Riley R."/>
        </authorList>
    </citation>
    <scope>NUCLEOTIDE SEQUENCE [LARGE SCALE GENOMIC DNA]</scope>
    <source>
        <strain evidence="5 6">FBCC195</strain>
    </source>
</reference>
<evidence type="ECO:0000313" key="5">
    <source>
        <dbReference type="EMBL" id="PSR78066.1"/>
    </source>
</evidence>
<keyword evidence="3" id="KW-1133">Transmembrane helix</keyword>
<evidence type="ECO:0000256" key="3">
    <source>
        <dbReference type="SAM" id="Phobius"/>
    </source>
</evidence>
<dbReference type="AlphaFoldDB" id="A0A2R6NWM2"/>
<dbReference type="InterPro" id="IPR000757">
    <property type="entry name" value="Beta-glucanase-like"/>
</dbReference>
<keyword evidence="3" id="KW-0812">Transmembrane</keyword>
<dbReference type="EMBL" id="MLYV02000760">
    <property type="protein sequence ID" value="PSR78066.1"/>
    <property type="molecule type" value="Genomic_DNA"/>
</dbReference>
<sequence>MAYRRSSGRAYSSADAYRSLHNPAYSPTTPTTPASPPSSNSHAHHSSSSEEEAAHLTSPMPRSASPSQEDHYPNRDNSPLSPPRPFFLANSKKQSSDRNSWSTNDSLEPASDSDKDTAGDAGSIGVLAPTAGQRSANASSAARRSRANTAGSSGVVRPRNHHRRRSSDATVPASPTVANMAGVGASAAIAANSGRNPFDTPLETPTSARAPPSAFPFLSHAGNPDPGTPIPGVSALGRRTSHESFRRNSINHGQGQGVVYPNSPSSTAGGGYSALRGSMDISPEEEDLARPYAPFMGEGGVVGDRQSWVSNTANGNAGGSVYKNSAAAAMSSTTALATLGEGGASLPRTSSQPQIAMRAPFLSPASRPTSSLWSPPSYPSLPHLNTPGQHLTSTYPPSLTYLPSSSSSNPYLMPRKSKPLMPSSRLPTKLSADEKPWMRIKGKRERLSWWFTFFMMFLGVGVSAAVIYINWIGVHLLKDSDVCLVLDENFNNGGLDTNTWVRDVEMGGFGNGEFEIATASDDNLVIRNNQLYIIPTLTSDEIGTSAIFSGSYDLGSACTVGSDQSTFIGGSSGGNNCSVTASPGSTVVPPVKSARISTKGHYSIAYGRVEVRAKLPTGDWLWPAIWMLPENNTYGGWPLSGEIDIMEARGNGPSYPAQGNNFVRSSLNYGVLNTLQTHIVGWWQEKRFNYAEDFHIYGFEWTPDWMRFYVDSRLQAMMNLKITGKGGHSFFDRGDYPAVAHNGSDAEVAIENIWANAGAPASGPFDQSFYLILDLAAGGTSGWFPDNVGGKPWFDGAETAQLQFAQNQSVWSKTWPTNDDDKAFR</sequence>
<keyword evidence="3" id="KW-0472">Membrane</keyword>
<dbReference type="GO" id="GO:0005975">
    <property type="term" value="P:carbohydrate metabolic process"/>
    <property type="evidence" value="ECO:0007669"/>
    <property type="project" value="InterPro"/>
</dbReference>
<dbReference type="PROSITE" id="PS51762">
    <property type="entry name" value="GH16_2"/>
    <property type="match status" value="1"/>
</dbReference>
<feature type="domain" description="GH16" evidence="4">
    <location>
        <begin position="519"/>
        <end position="820"/>
    </location>
</feature>
<feature type="compositionally biased region" description="Low complexity" evidence="2">
    <location>
        <begin position="1"/>
        <end position="19"/>
    </location>
</feature>
<dbReference type="PANTHER" id="PTHR10963">
    <property type="entry name" value="GLYCOSYL HYDROLASE-RELATED"/>
    <property type="match status" value="1"/>
</dbReference>
<feature type="region of interest" description="Disordered" evidence="2">
    <location>
        <begin position="248"/>
        <end position="276"/>
    </location>
</feature>
<feature type="compositionally biased region" description="Low complexity" evidence="2">
    <location>
        <begin position="134"/>
        <end position="154"/>
    </location>
</feature>
<evidence type="ECO:0000256" key="2">
    <source>
        <dbReference type="SAM" id="MobiDB-lite"/>
    </source>
</evidence>
<dbReference type="OrthoDB" id="4781at2759"/>
<feature type="transmembrane region" description="Helical" evidence="3">
    <location>
        <begin position="447"/>
        <end position="471"/>
    </location>
</feature>
<dbReference type="PANTHER" id="PTHR10963:SF55">
    <property type="entry name" value="GLYCOSIDE HYDROLASE FAMILY 16 PROTEIN"/>
    <property type="match status" value="1"/>
</dbReference>
<dbReference type="InterPro" id="IPR013320">
    <property type="entry name" value="ConA-like_dom_sf"/>
</dbReference>
<evidence type="ECO:0000259" key="4">
    <source>
        <dbReference type="PROSITE" id="PS51762"/>
    </source>
</evidence>
<accession>A0A2R6NWM2</accession>